<evidence type="ECO:0000313" key="1">
    <source>
        <dbReference type="EMBL" id="KAH8690597.1"/>
    </source>
</evidence>
<dbReference type="GeneID" id="70247575"/>
<dbReference type="AlphaFoldDB" id="A0AAD4KF85"/>
<evidence type="ECO:0000313" key="2">
    <source>
        <dbReference type="Proteomes" id="UP001201262"/>
    </source>
</evidence>
<sequence length="59" mass="7099">MRSDITHRNPKTTCTSIVRMNKYRLIHVYNVSPRKHLMARDSQHTKFLLENESNKQFLI</sequence>
<reference evidence="1" key="1">
    <citation type="submission" date="2021-12" db="EMBL/GenBank/DDBJ databases">
        <title>Convergent genome expansion in fungi linked to evolution of root-endophyte symbiosis.</title>
        <authorList>
            <consortium name="DOE Joint Genome Institute"/>
            <person name="Ke Y.-H."/>
            <person name="Bonito G."/>
            <person name="Liao H.-L."/>
            <person name="Looney B."/>
            <person name="Rojas-Flechas A."/>
            <person name="Nash J."/>
            <person name="Hameed K."/>
            <person name="Schadt C."/>
            <person name="Martin F."/>
            <person name="Crous P.W."/>
            <person name="Miettinen O."/>
            <person name="Magnuson J.K."/>
            <person name="Labbe J."/>
            <person name="Jacobson D."/>
            <person name="Doktycz M.J."/>
            <person name="Veneault-Fourrey C."/>
            <person name="Kuo A."/>
            <person name="Mondo S."/>
            <person name="Calhoun S."/>
            <person name="Riley R."/>
            <person name="Ohm R."/>
            <person name="LaButti K."/>
            <person name="Andreopoulos B."/>
            <person name="Pangilinan J."/>
            <person name="Nolan M."/>
            <person name="Tritt A."/>
            <person name="Clum A."/>
            <person name="Lipzen A."/>
            <person name="Daum C."/>
            <person name="Barry K."/>
            <person name="Grigoriev I.V."/>
            <person name="Vilgalys R."/>
        </authorList>
    </citation>
    <scope>NUCLEOTIDE SEQUENCE</scope>
    <source>
        <strain evidence="1">PMI_201</strain>
    </source>
</reference>
<gene>
    <name evidence="1" type="ORF">BGW36DRAFT_389024</name>
</gene>
<dbReference type="EMBL" id="JAJTJA010000013">
    <property type="protein sequence ID" value="KAH8690597.1"/>
    <property type="molecule type" value="Genomic_DNA"/>
</dbReference>
<keyword evidence="2" id="KW-1185">Reference proteome</keyword>
<organism evidence="1 2">
    <name type="scientific">Talaromyces proteolyticus</name>
    <dbReference type="NCBI Taxonomy" id="1131652"/>
    <lineage>
        <taxon>Eukaryota</taxon>
        <taxon>Fungi</taxon>
        <taxon>Dikarya</taxon>
        <taxon>Ascomycota</taxon>
        <taxon>Pezizomycotina</taxon>
        <taxon>Eurotiomycetes</taxon>
        <taxon>Eurotiomycetidae</taxon>
        <taxon>Eurotiales</taxon>
        <taxon>Trichocomaceae</taxon>
        <taxon>Talaromyces</taxon>
        <taxon>Talaromyces sect. Bacilispori</taxon>
    </lineage>
</organism>
<dbReference type="Proteomes" id="UP001201262">
    <property type="component" value="Unassembled WGS sequence"/>
</dbReference>
<dbReference type="RefSeq" id="XP_046066793.1">
    <property type="nucleotide sequence ID" value="XM_046217288.1"/>
</dbReference>
<comment type="caution">
    <text evidence="1">The sequence shown here is derived from an EMBL/GenBank/DDBJ whole genome shotgun (WGS) entry which is preliminary data.</text>
</comment>
<name>A0AAD4KF85_9EURO</name>
<proteinExistence type="predicted"/>
<accession>A0AAD4KF85</accession>
<protein>
    <submittedName>
        <fullName evidence="1">Uncharacterized protein</fullName>
    </submittedName>
</protein>